<dbReference type="EMBL" id="JABFAA010000009">
    <property type="protein sequence ID" value="MBA0692437.1"/>
    <property type="molecule type" value="Genomic_DNA"/>
</dbReference>
<reference evidence="1 2" key="1">
    <citation type="journal article" date="2019" name="Genome Biol. Evol.">
        <title>Insights into the evolution of the New World diploid cottons (Gossypium, subgenus Houzingenia) based on genome sequencing.</title>
        <authorList>
            <person name="Grover C.E."/>
            <person name="Arick M.A. 2nd"/>
            <person name="Thrash A."/>
            <person name="Conover J.L."/>
            <person name="Sanders W.S."/>
            <person name="Peterson D.G."/>
            <person name="Frelichowski J.E."/>
            <person name="Scheffler J.A."/>
            <person name="Scheffler B.E."/>
            <person name="Wendel J.F."/>
        </authorList>
    </citation>
    <scope>NUCLEOTIDE SEQUENCE [LARGE SCALE GENOMIC DNA]</scope>
    <source>
        <strain evidence="1">185</strain>
        <tissue evidence="1">Leaf</tissue>
    </source>
</reference>
<accession>A0A7J8XYN5</accession>
<protein>
    <recommendedName>
        <fullName evidence="3">RNase H type-1 domain-containing protein</fullName>
    </recommendedName>
</protein>
<dbReference type="AlphaFoldDB" id="A0A7J8XYN5"/>
<sequence length="171" mass="19274">WGFEGIDSNSLRIPFKGIRNGFVSELWRSNSCVEDRDQMVGYNLLLTNVKMASVFHAVLSFGGLDGRLLHSPFESGIDWLEDAIRLLDLKAVNSLLHAPINPRPLKFHRWIKPLNEAIKINVDAAIFDSVVGIGIIVMYHDGFVLRGCAIFLDHKMDIEWAKAEALREGIM</sequence>
<evidence type="ECO:0000313" key="1">
    <source>
        <dbReference type="EMBL" id="MBA0692437.1"/>
    </source>
</evidence>
<evidence type="ECO:0008006" key="3">
    <source>
        <dbReference type="Google" id="ProtNLM"/>
    </source>
</evidence>
<gene>
    <name evidence="1" type="ORF">Goari_009997</name>
</gene>
<organism evidence="1 2">
    <name type="scientific">Gossypium aridum</name>
    <name type="common">American cotton</name>
    <name type="synonym">Erioxylum aridum</name>
    <dbReference type="NCBI Taxonomy" id="34290"/>
    <lineage>
        <taxon>Eukaryota</taxon>
        <taxon>Viridiplantae</taxon>
        <taxon>Streptophyta</taxon>
        <taxon>Embryophyta</taxon>
        <taxon>Tracheophyta</taxon>
        <taxon>Spermatophyta</taxon>
        <taxon>Magnoliopsida</taxon>
        <taxon>eudicotyledons</taxon>
        <taxon>Gunneridae</taxon>
        <taxon>Pentapetalae</taxon>
        <taxon>rosids</taxon>
        <taxon>malvids</taxon>
        <taxon>Malvales</taxon>
        <taxon>Malvaceae</taxon>
        <taxon>Malvoideae</taxon>
        <taxon>Gossypium</taxon>
    </lineage>
</organism>
<evidence type="ECO:0000313" key="2">
    <source>
        <dbReference type="Proteomes" id="UP000593577"/>
    </source>
</evidence>
<name>A0A7J8XYN5_GOSAI</name>
<proteinExistence type="predicted"/>
<feature type="non-terminal residue" evidence="1">
    <location>
        <position position="171"/>
    </location>
</feature>
<keyword evidence="2" id="KW-1185">Reference proteome</keyword>
<dbReference type="Proteomes" id="UP000593577">
    <property type="component" value="Unassembled WGS sequence"/>
</dbReference>
<comment type="caution">
    <text evidence="1">The sequence shown here is derived from an EMBL/GenBank/DDBJ whole genome shotgun (WGS) entry which is preliminary data.</text>
</comment>